<gene>
    <name evidence="1" type="ORF">V7F78_08100</name>
</gene>
<dbReference type="RefSeq" id="WP_016667076.1">
    <property type="nucleotide sequence ID" value="NZ_AP024309.1"/>
</dbReference>
<dbReference type="EMBL" id="JBAKUA010000010">
    <property type="protein sequence ID" value="MEH1546969.1"/>
    <property type="molecule type" value="Genomic_DNA"/>
</dbReference>
<reference evidence="1" key="1">
    <citation type="submission" date="2024-02" db="EMBL/GenBank/DDBJ databases">
        <title>Bacterial skin colonization with Propionibacterium avidum as a risk factor for Periprosthetic Joint Infections - a single-center prospective study.</title>
        <authorList>
            <person name="Achermann Y."/>
        </authorList>
    </citation>
    <scope>NUCLEOTIDE SEQUENCE</scope>
    <source>
        <strain evidence="1">PAVI-2017310195</strain>
    </source>
</reference>
<sequence>MTAHAGAHFDGFGEAAPLDVDLSPRGQANLLARIKDGTFDQFAQAAAHVGYCTHPIRLTGSTTRIDTTTGEILSVFRSTDQPLGVLFQRCGNRRESVCPSCSRLYARDTFEMVRCGVTGGKNVPDSVADNPLVFLTLTAPSFGPVHGTRSGRPCHPRREGQLCPHGRPMWCNTRHTEDDSLLGQPICSDCYRYDHHLIWQWWAPELWRRFTITLRRHLAALVGVAPSKLNDVCSVQFAKVAEMQTRGAIHFHALIRLDGPAAQGIGAPAPTGLTAELLADAARTAAAAVSYVAPAPHPSIKPVLLVFGTQIDAKPVRTSHRPDDPDRELQPAQVAGYLAKYAAKDATAAKHGTTNPHLDHLAALCRTWCGHARARDNRRRAGDDVSGPVGKDGLDVYTHLGKWSHELGFRGHFSTKSRRYSITLGALRRARARFQKLMADQHNGRHIDWDSVDLLTDQDDDTTLILRDWAYDGTGWDTTTDEALALAAAARAREYDQWKAARKNTHPHPKEN</sequence>
<dbReference type="Proteomes" id="UP001309299">
    <property type="component" value="Unassembled WGS sequence"/>
</dbReference>
<dbReference type="InterPro" id="IPR046828">
    <property type="entry name" value="RepSA"/>
</dbReference>
<organism evidence="1 2">
    <name type="scientific">Cutibacterium avidum</name>
    <dbReference type="NCBI Taxonomy" id="33010"/>
    <lineage>
        <taxon>Bacteria</taxon>
        <taxon>Bacillati</taxon>
        <taxon>Actinomycetota</taxon>
        <taxon>Actinomycetes</taxon>
        <taxon>Propionibacteriales</taxon>
        <taxon>Propionibacteriaceae</taxon>
        <taxon>Cutibacterium</taxon>
    </lineage>
</organism>
<accession>A0AB35XHY5</accession>
<name>A0AB35XHY5_9ACTN</name>
<dbReference type="Pfam" id="PF20199">
    <property type="entry name" value="RepSA"/>
    <property type="match status" value="1"/>
</dbReference>
<protein>
    <submittedName>
        <fullName evidence="1">Replication initiator</fullName>
    </submittedName>
</protein>
<proteinExistence type="predicted"/>
<evidence type="ECO:0000313" key="1">
    <source>
        <dbReference type="EMBL" id="MEH1546969.1"/>
    </source>
</evidence>
<dbReference type="AlphaFoldDB" id="A0AB35XHY5"/>
<comment type="caution">
    <text evidence="1">The sequence shown here is derived from an EMBL/GenBank/DDBJ whole genome shotgun (WGS) entry which is preliminary data.</text>
</comment>
<evidence type="ECO:0000313" key="2">
    <source>
        <dbReference type="Proteomes" id="UP001309299"/>
    </source>
</evidence>